<evidence type="ECO:0000313" key="2">
    <source>
        <dbReference type="Proteomes" id="UP000663864"/>
    </source>
</evidence>
<feature type="non-terminal residue" evidence="1">
    <location>
        <position position="24"/>
    </location>
</feature>
<organism evidence="1 2">
    <name type="scientific">Rotaria sordida</name>
    <dbReference type="NCBI Taxonomy" id="392033"/>
    <lineage>
        <taxon>Eukaryota</taxon>
        <taxon>Metazoa</taxon>
        <taxon>Spiralia</taxon>
        <taxon>Gnathifera</taxon>
        <taxon>Rotifera</taxon>
        <taxon>Eurotatoria</taxon>
        <taxon>Bdelloidea</taxon>
        <taxon>Philodinida</taxon>
        <taxon>Philodinidae</taxon>
        <taxon>Rotaria</taxon>
    </lineage>
</organism>
<proteinExistence type="predicted"/>
<name>A0A815TU08_9BILA</name>
<gene>
    <name evidence="1" type="ORF">ZHD862_LOCUS37800</name>
</gene>
<dbReference type="EMBL" id="CAJNOT010007588">
    <property type="protein sequence ID" value="CAF1508553.1"/>
    <property type="molecule type" value="Genomic_DNA"/>
</dbReference>
<accession>A0A815TU08</accession>
<evidence type="ECO:0000313" key="1">
    <source>
        <dbReference type="EMBL" id="CAF1508553.1"/>
    </source>
</evidence>
<dbReference type="Proteomes" id="UP000663864">
    <property type="component" value="Unassembled WGS sequence"/>
</dbReference>
<protein>
    <submittedName>
        <fullName evidence="1">Uncharacterized protein</fullName>
    </submittedName>
</protein>
<comment type="caution">
    <text evidence="1">The sequence shown here is derived from an EMBL/GenBank/DDBJ whole genome shotgun (WGS) entry which is preliminary data.</text>
</comment>
<sequence>MTEFNNFQMKFRELVTKSMAKYPR</sequence>
<dbReference type="AlphaFoldDB" id="A0A815TU08"/>
<reference evidence="1" key="1">
    <citation type="submission" date="2021-02" db="EMBL/GenBank/DDBJ databases">
        <authorList>
            <person name="Nowell W R."/>
        </authorList>
    </citation>
    <scope>NUCLEOTIDE SEQUENCE</scope>
</reference>